<gene>
    <name evidence="2" type="ORF">OFLC_LOCUS7579</name>
</gene>
<evidence type="ECO:0000313" key="4">
    <source>
        <dbReference type="WBParaSite" id="OFLC_0000757701-mRNA-1"/>
    </source>
</evidence>
<feature type="compositionally biased region" description="Basic and acidic residues" evidence="1">
    <location>
        <begin position="1"/>
        <end position="10"/>
    </location>
</feature>
<proteinExistence type="predicted"/>
<evidence type="ECO:0000313" key="3">
    <source>
        <dbReference type="Proteomes" id="UP000267606"/>
    </source>
</evidence>
<reference evidence="2 3" key="2">
    <citation type="submission" date="2018-11" db="EMBL/GenBank/DDBJ databases">
        <authorList>
            <consortium name="Pathogen Informatics"/>
        </authorList>
    </citation>
    <scope>NUCLEOTIDE SEQUENCE [LARGE SCALE GENOMIC DNA]</scope>
</reference>
<feature type="compositionally biased region" description="Low complexity" evidence="1">
    <location>
        <begin position="24"/>
        <end position="36"/>
    </location>
</feature>
<keyword evidence="3" id="KW-1185">Reference proteome</keyword>
<organism evidence="4">
    <name type="scientific">Onchocerca flexuosa</name>
    <dbReference type="NCBI Taxonomy" id="387005"/>
    <lineage>
        <taxon>Eukaryota</taxon>
        <taxon>Metazoa</taxon>
        <taxon>Ecdysozoa</taxon>
        <taxon>Nematoda</taxon>
        <taxon>Chromadorea</taxon>
        <taxon>Rhabditida</taxon>
        <taxon>Spirurina</taxon>
        <taxon>Spiruromorpha</taxon>
        <taxon>Filarioidea</taxon>
        <taxon>Onchocercidae</taxon>
        <taxon>Onchocerca</taxon>
    </lineage>
</organism>
<name>A0A183HJB6_9BILA</name>
<dbReference type="EMBL" id="UZAJ01008006">
    <property type="protein sequence ID" value="VDO51677.1"/>
    <property type="molecule type" value="Genomic_DNA"/>
</dbReference>
<dbReference type="AlphaFoldDB" id="A0A183HJB6"/>
<reference evidence="4" key="1">
    <citation type="submission" date="2016-06" db="UniProtKB">
        <authorList>
            <consortium name="WormBaseParasite"/>
        </authorList>
    </citation>
    <scope>IDENTIFICATION</scope>
</reference>
<sequence length="73" mass="8894">MSHVYSDRIIRPGYDLEQEEQPRRLPGQQIQQPQENNLQDLRHCQQWLQNIVNPRLSHKYRVERLLNENSDDE</sequence>
<dbReference type="WBParaSite" id="OFLC_0000757701-mRNA-1">
    <property type="protein sequence ID" value="OFLC_0000757701-mRNA-1"/>
    <property type="gene ID" value="OFLC_0000757701"/>
</dbReference>
<accession>A0A183HJB6</accession>
<evidence type="ECO:0000313" key="2">
    <source>
        <dbReference type="EMBL" id="VDO51677.1"/>
    </source>
</evidence>
<feature type="region of interest" description="Disordered" evidence="1">
    <location>
        <begin position="1"/>
        <end position="36"/>
    </location>
</feature>
<protein>
    <submittedName>
        <fullName evidence="2 4">Uncharacterized protein</fullName>
    </submittedName>
</protein>
<evidence type="ECO:0000256" key="1">
    <source>
        <dbReference type="SAM" id="MobiDB-lite"/>
    </source>
</evidence>
<dbReference type="Proteomes" id="UP000267606">
    <property type="component" value="Unassembled WGS sequence"/>
</dbReference>